<evidence type="ECO:0000313" key="1">
    <source>
        <dbReference type="EMBL" id="QOX63000.1"/>
    </source>
</evidence>
<dbReference type="EMBL" id="CP042469">
    <property type="protein sequence ID" value="QOX63000.1"/>
    <property type="molecule type" value="Genomic_DNA"/>
</dbReference>
<accession>A0ACD1A9R9</accession>
<keyword evidence="2" id="KW-1185">Reference proteome</keyword>
<evidence type="ECO:0000313" key="2">
    <source>
        <dbReference type="Proteomes" id="UP000594014"/>
    </source>
</evidence>
<dbReference type="Proteomes" id="UP000594014">
    <property type="component" value="Chromosome"/>
</dbReference>
<protein>
    <submittedName>
        <fullName evidence="1">Chloramphenicol acetyltransferase</fullName>
    </submittedName>
</protein>
<gene>
    <name evidence="1" type="ORF">FRZ06_06415</name>
</gene>
<proteinExistence type="predicted"/>
<sequence>MSETGKKLPSSCMAKTTSYHGRITTEEQSQENNYMKYIDIEHWSRKEHFQFFSRRTFPFYNITLPLDVTNLYKRVKEDGLSFYYAMTYIVTNVMSGIEDFRYKIRNDGVVIVDRLHPSFVTFDETTHLLKIIDIEITPGMDLSSFCAAASKAEREMTSHFSTSESSVRDDFVYISCTPWFSFTSMSHAADCNPNDSAPRIAWGKFEWKDGKVTIPFNVQLNHRLLDGYHVHLLMEGIENFIQGYQEKIS</sequence>
<organism evidence="1 2">
    <name type="scientific">Anoxybacterium hadale</name>
    <dbReference type="NCBI Taxonomy" id="3408580"/>
    <lineage>
        <taxon>Bacteria</taxon>
        <taxon>Bacillati</taxon>
        <taxon>Bacillota</taxon>
        <taxon>Clostridia</taxon>
        <taxon>Peptostreptococcales</taxon>
        <taxon>Anaerovoracaceae</taxon>
        <taxon>Anoxybacterium</taxon>
    </lineage>
</organism>
<name>A0ACD1A9R9_9FIRM</name>
<reference evidence="1" key="1">
    <citation type="submission" date="2019-08" db="EMBL/GenBank/DDBJ databases">
        <title>Genome sequence of Clostridiales bacterium MT110.</title>
        <authorList>
            <person name="Cao J."/>
        </authorList>
    </citation>
    <scope>NUCLEOTIDE SEQUENCE</scope>
    <source>
        <strain evidence="1">MT110</strain>
    </source>
</reference>